<dbReference type="PANTHER" id="PTHR21312">
    <property type="entry name" value="SERINE PROTEASE INHIBITOR"/>
    <property type="match status" value="1"/>
</dbReference>
<dbReference type="GO" id="GO:0005576">
    <property type="term" value="C:extracellular region"/>
    <property type="evidence" value="ECO:0007669"/>
    <property type="project" value="UniProtKB-SubCell"/>
</dbReference>
<dbReference type="Proteomes" id="UP000186922">
    <property type="component" value="Unassembled WGS sequence"/>
</dbReference>
<comment type="caution">
    <text evidence="7">The sequence shown here is derived from an EMBL/GenBank/DDBJ whole genome shotgun (WGS) entry which is preliminary data.</text>
</comment>
<feature type="domain" description="Kazal-like" evidence="6">
    <location>
        <begin position="97"/>
        <end position="154"/>
    </location>
</feature>
<protein>
    <recommendedName>
        <fullName evidence="6">Kazal-like domain-containing protein</fullName>
    </recommendedName>
</protein>
<evidence type="ECO:0000256" key="2">
    <source>
        <dbReference type="ARBA" id="ARBA00022525"/>
    </source>
</evidence>
<accession>A0A1D1URA5</accession>
<feature type="domain" description="Kazal-like" evidence="6">
    <location>
        <begin position="19"/>
        <end position="79"/>
    </location>
</feature>
<dbReference type="PANTHER" id="PTHR21312:SF28">
    <property type="entry name" value="OVOINHIBITOR-RELATED"/>
    <property type="match status" value="1"/>
</dbReference>
<evidence type="ECO:0000256" key="4">
    <source>
        <dbReference type="ARBA" id="ARBA00023157"/>
    </source>
</evidence>
<name>A0A1D1URA5_RAMVA</name>
<dbReference type="InterPro" id="IPR036058">
    <property type="entry name" value="Kazal_dom_sf"/>
</dbReference>
<dbReference type="GO" id="GO:0030414">
    <property type="term" value="F:peptidase inhibitor activity"/>
    <property type="evidence" value="ECO:0007669"/>
    <property type="project" value="UniProtKB-KW"/>
</dbReference>
<feature type="signal peptide" evidence="5">
    <location>
        <begin position="1"/>
        <end position="17"/>
    </location>
</feature>
<dbReference type="SUPFAM" id="SSF100895">
    <property type="entry name" value="Kazal-type serine protease inhibitors"/>
    <property type="match status" value="2"/>
</dbReference>
<dbReference type="OrthoDB" id="126772at2759"/>
<evidence type="ECO:0000259" key="6">
    <source>
        <dbReference type="PROSITE" id="PS51465"/>
    </source>
</evidence>
<dbReference type="SMART" id="SM00280">
    <property type="entry name" value="KAZAL"/>
    <property type="match status" value="2"/>
</dbReference>
<dbReference type="EMBL" id="BDGG01000002">
    <property type="protein sequence ID" value="GAU92229.1"/>
    <property type="molecule type" value="Genomic_DNA"/>
</dbReference>
<keyword evidence="4" id="KW-1015">Disulfide bond</keyword>
<evidence type="ECO:0000313" key="8">
    <source>
        <dbReference type="Proteomes" id="UP000186922"/>
    </source>
</evidence>
<keyword evidence="3" id="KW-0646">Protease inhibitor</keyword>
<sequence length="165" mass="18510">MLWTFAVLIVGVSVVSGKRNIQPECKPEMKIGCPKIFIPLCGSNDKTYANLCELCVKKYDNAENNREDITIQYEGECNNGDQPLEIQNDQPPAGVDDSNKVDCSQYQPRIGCNRMYFPICGSDGVSYNNECLLCLAREETGRQIHISRLGRCDDNTQQQGHDVKN</sequence>
<dbReference type="CDD" id="cd00104">
    <property type="entry name" value="KAZAL_FS"/>
    <property type="match status" value="1"/>
</dbReference>
<proteinExistence type="predicted"/>
<comment type="subcellular location">
    <subcellularLocation>
        <location evidence="1">Secreted</location>
    </subcellularLocation>
</comment>
<reference evidence="7 8" key="1">
    <citation type="journal article" date="2016" name="Nat. Commun.">
        <title>Extremotolerant tardigrade genome and improved radiotolerance of human cultured cells by tardigrade-unique protein.</title>
        <authorList>
            <person name="Hashimoto T."/>
            <person name="Horikawa D.D."/>
            <person name="Saito Y."/>
            <person name="Kuwahara H."/>
            <person name="Kozuka-Hata H."/>
            <person name="Shin-I T."/>
            <person name="Minakuchi Y."/>
            <person name="Ohishi K."/>
            <person name="Motoyama A."/>
            <person name="Aizu T."/>
            <person name="Enomoto A."/>
            <person name="Kondo K."/>
            <person name="Tanaka S."/>
            <person name="Hara Y."/>
            <person name="Koshikawa S."/>
            <person name="Sagara H."/>
            <person name="Miura T."/>
            <person name="Yokobori S."/>
            <person name="Miyagawa K."/>
            <person name="Suzuki Y."/>
            <person name="Kubo T."/>
            <person name="Oyama M."/>
            <person name="Kohara Y."/>
            <person name="Fujiyama A."/>
            <person name="Arakawa K."/>
            <person name="Katayama T."/>
            <person name="Toyoda A."/>
            <person name="Kunieda T."/>
        </authorList>
    </citation>
    <scope>NUCLEOTIDE SEQUENCE [LARGE SCALE GENOMIC DNA]</scope>
    <source>
        <strain evidence="7 8">YOKOZUNA-1</strain>
    </source>
</reference>
<keyword evidence="5" id="KW-0732">Signal</keyword>
<dbReference type="InterPro" id="IPR002350">
    <property type="entry name" value="Kazal_dom"/>
</dbReference>
<dbReference type="AlphaFoldDB" id="A0A1D1URA5"/>
<feature type="chain" id="PRO_5008897529" description="Kazal-like domain-containing protein" evidence="5">
    <location>
        <begin position="18"/>
        <end position="165"/>
    </location>
</feature>
<dbReference type="PROSITE" id="PS51465">
    <property type="entry name" value="KAZAL_2"/>
    <property type="match status" value="2"/>
</dbReference>
<keyword evidence="2" id="KW-0964">Secreted</keyword>
<organism evidence="7 8">
    <name type="scientific">Ramazzottius varieornatus</name>
    <name type="common">Water bear</name>
    <name type="synonym">Tardigrade</name>
    <dbReference type="NCBI Taxonomy" id="947166"/>
    <lineage>
        <taxon>Eukaryota</taxon>
        <taxon>Metazoa</taxon>
        <taxon>Ecdysozoa</taxon>
        <taxon>Tardigrada</taxon>
        <taxon>Eutardigrada</taxon>
        <taxon>Parachela</taxon>
        <taxon>Hypsibioidea</taxon>
        <taxon>Ramazzottiidae</taxon>
        <taxon>Ramazzottius</taxon>
    </lineage>
</organism>
<dbReference type="STRING" id="947166.A0A1D1URA5"/>
<evidence type="ECO:0000313" key="7">
    <source>
        <dbReference type="EMBL" id="GAU92229.1"/>
    </source>
</evidence>
<evidence type="ECO:0000256" key="3">
    <source>
        <dbReference type="ARBA" id="ARBA00022690"/>
    </source>
</evidence>
<dbReference type="Gene3D" id="3.30.60.30">
    <property type="match status" value="2"/>
</dbReference>
<evidence type="ECO:0000256" key="1">
    <source>
        <dbReference type="ARBA" id="ARBA00004613"/>
    </source>
</evidence>
<dbReference type="PROSITE" id="PS00282">
    <property type="entry name" value="KAZAL_1"/>
    <property type="match status" value="1"/>
</dbReference>
<dbReference type="Pfam" id="PF00050">
    <property type="entry name" value="Kazal_1"/>
    <property type="match status" value="2"/>
</dbReference>
<gene>
    <name evidence="7" type="primary">RvY_04338</name>
    <name evidence="7" type="synonym">RvY_04338.1</name>
    <name evidence="7" type="ORF">RvY_04338-1</name>
</gene>
<evidence type="ECO:0000256" key="5">
    <source>
        <dbReference type="SAM" id="SignalP"/>
    </source>
</evidence>
<keyword evidence="8" id="KW-1185">Reference proteome</keyword>